<organism evidence="4 5">
    <name type="scientific">Peribacillus simplex NBRC 15720 = DSM 1321</name>
    <dbReference type="NCBI Taxonomy" id="1349754"/>
    <lineage>
        <taxon>Bacteria</taxon>
        <taxon>Bacillati</taxon>
        <taxon>Bacillota</taxon>
        <taxon>Bacilli</taxon>
        <taxon>Bacillales</taxon>
        <taxon>Bacillaceae</taxon>
        <taxon>Peribacillus</taxon>
    </lineage>
</organism>
<dbReference type="Gene3D" id="2.60.120.260">
    <property type="entry name" value="Galactose-binding domain-like"/>
    <property type="match status" value="3"/>
</dbReference>
<keyword evidence="2" id="KW-0732">Signal</keyword>
<dbReference type="InterPro" id="IPR005084">
    <property type="entry name" value="CBM6"/>
</dbReference>
<dbReference type="SUPFAM" id="SSF51445">
    <property type="entry name" value="(Trans)glycosidases"/>
    <property type="match status" value="1"/>
</dbReference>
<evidence type="ECO:0000313" key="4">
    <source>
        <dbReference type="EMBL" id="ASS97004.1"/>
    </source>
</evidence>
<dbReference type="PROSITE" id="PS51175">
    <property type="entry name" value="CBM6"/>
    <property type="match status" value="2"/>
</dbReference>
<evidence type="ECO:0000256" key="2">
    <source>
        <dbReference type="SAM" id="SignalP"/>
    </source>
</evidence>
<sequence length="982" mass="108260">MKMKKVIPYILAGSLITSMAPSFPSKASAATWAEISVDLADRSLGKIHHGASAALYGLSEPNVPDINTLIPIKPSHILQKAPNGVQHPSGDGLRVADYFFEAGGKNIQIYMQDYYGRWYYPSRTPEEYIKEAITPITTEIKAYKDAWVKKNPGENPDDKFIYVPYNEPEQNTTRYPSIDSMDEVGAKSRATFNNDWLAIYKAIKGIDPGAKISGPNLLNYKPNVIESFIPFCIENDCLPDTISWHLLSNKSYNNAKSNLAAYRAVEAKNVLSYERKYPERKSAFPIPVDINEYASTAEIAVGGSLIQYMARYDELKITGALPYWNTANSYGSLLAGQNEPNGAWWLYKWYADMEGDMAKVHVVKANADGDDAGPGLYGLSTLDEDKKQASIVFGGTTGESHVVLKNIAGNKNSPKFLSSSDKVHITVWRAGFTGLTGFLAEPSQVADGNYDIVNGSVTLPIQTDNMESYYAVITDAVDSDQSSTWFKRYEAEHAEVRNHVLEPKSVYPRVSSGRSASNGQYIGGIDYKDSVVKFTNITVPKDGNYKLDIGEGSGSTANLPTQSGGGTSAQRQNSDFFIKIDDKPSFKVDLRADYSYEQLGMVTKYINLKAGKHSVSISKYNQDTGEMGQGAATLDFIELNYNGKMGSKPNYRVQAEFAEYDHENGLRRESKITGFKGAGYVTGYKDSNGDKGNIKKNKDGKSKNKNSGAKTRFVMGVQEDGMYDVTVRYATNNAGELSIDHDRQNVINIPVKNTKGKWQSTKVRMFLRTGINLLDIKSTAKLSLDYVNATFVNKNPLFKEEAENANVIGTPAAGDPSLIRDDAFAKNASGGKYVNGISSFDGKERYLEVPNIVVPKAGKYKLVVQYANGEYSGSHSYNNNVVERYAQVSVNGSEPKTVYFKNTISWQEFATVTMDVDLKKGKNAIKFFNDNTYNGGSNPYGGSNASGTEPFVDTVMVPKQYTPAFDKFAVYELPALLDKIDK</sequence>
<feature type="domain" description="CBM6" evidence="3">
    <location>
        <begin position="651"/>
        <end position="790"/>
    </location>
</feature>
<feature type="region of interest" description="Disordered" evidence="1">
    <location>
        <begin position="686"/>
        <end position="708"/>
    </location>
</feature>
<dbReference type="AlphaFoldDB" id="A0A223EP59"/>
<proteinExistence type="predicted"/>
<dbReference type="Gene3D" id="3.20.20.80">
    <property type="entry name" value="Glycosidases"/>
    <property type="match status" value="1"/>
</dbReference>
<gene>
    <name evidence="4" type="ORF">BS1321_25755</name>
</gene>
<dbReference type="InterPro" id="IPR017853">
    <property type="entry name" value="GH"/>
</dbReference>
<evidence type="ECO:0000259" key="3">
    <source>
        <dbReference type="PROSITE" id="PS51175"/>
    </source>
</evidence>
<feature type="compositionally biased region" description="Basic and acidic residues" evidence="1">
    <location>
        <begin position="687"/>
        <end position="702"/>
    </location>
</feature>
<dbReference type="GO" id="GO:0030246">
    <property type="term" value="F:carbohydrate binding"/>
    <property type="evidence" value="ECO:0007669"/>
    <property type="project" value="InterPro"/>
</dbReference>
<feature type="signal peptide" evidence="2">
    <location>
        <begin position="1"/>
        <end position="29"/>
    </location>
</feature>
<evidence type="ECO:0000313" key="5">
    <source>
        <dbReference type="Proteomes" id="UP000214618"/>
    </source>
</evidence>
<dbReference type="RefSeq" id="WP_063233766.1">
    <property type="nucleotide sequence ID" value="NZ_BCVO01000012.1"/>
</dbReference>
<accession>A0A223EP59</accession>
<protein>
    <recommendedName>
        <fullName evidence="3">CBM6 domain-containing protein</fullName>
    </recommendedName>
</protein>
<dbReference type="EMBL" id="CP017704">
    <property type="protein sequence ID" value="ASS97004.1"/>
    <property type="molecule type" value="Genomic_DNA"/>
</dbReference>
<dbReference type="CDD" id="cd04081">
    <property type="entry name" value="CBM35_galactosidase-like"/>
    <property type="match status" value="1"/>
</dbReference>
<dbReference type="GeneID" id="56476203"/>
<name>A0A223EP59_9BACI</name>
<feature type="chain" id="PRO_5011280157" description="CBM6 domain-containing protein" evidence="2">
    <location>
        <begin position="30"/>
        <end position="982"/>
    </location>
</feature>
<dbReference type="InterPro" id="IPR008979">
    <property type="entry name" value="Galactose-bd-like_sf"/>
</dbReference>
<feature type="domain" description="CBM6" evidence="3">
    <location>
        <begin position="798"/>
        <end position="927"/>
    </location>
</feature>
<dbReference type="OrthoDB" id="9760056at2"/>
<evidence type="ECO:0000256" key="1">
    <source>
        <dbReference type="SAM" id="MobiDB-lite"/>
    </source>
</evidence>
<dbReference type="Proteomes" id="UP000214618">
    <property type="component" value="Chromosome"/>
</dbReference>
<dbReference type="SUPFAM" id="SSF49785">
    <property type="entry name" value="Galactose-binding domain-like"/>
    <property type="match status" value="2"/>
</dbReference>
<reference evidence="4 5" key="1">
    <citation type="submission" date="2016-10" db="EMBL/GenBank/DDBJ databases">
        <title>The whole genome sequencing and assembly of Bacillus simplex DSM 1321 strain.</title>
        <authorList>
            <person name="Park M.-K."/>
            <person name="Lee Y.-J."/>
            <person name="Yi H."/>
            <person name="Bahn Y.-S."/>
            <person name="Kim J.F."/>
            <person name="Lee D.-W."/>
        </authorList>
    </citation>
    <scope>NUCLEOTIDE SEQUENCE [LARGE SCALE GENOMIC DNA]</scope>
    <source>
        <strain evidence="4 5">DSM 1321</strain>
    </source>
</reference>